<evidence type="ECO:0000259" key="5">
    <source>
        <dbReference type="Pfam" id="PF00150"/>
    </source>
</evidence>
<dbReference type="PROSITE" id="PS00659">
    <property type="entry name" value="GLYCOSYL_HYDROL_F5"/>
    <property type="match status" value="1"/>
</dbReference>
<organism evidence="6 7">
    <name type="scientific">Pigmentiphaga aceris</name>
    <dbReference type="NCBI Taxonomy" id="1940612"/>
    <lineage>
        <taxon>Bacteria</taxon>
        <taxon>Pseudomonadati</taxon>
        <taxon>Pseudomonadota</taxon>
        <taxon>Betaproteobacteria</taxon>
        <taxon>Burkholderiales</taxon>
        <taxon>Alcaligenaceae</taxon>
        <taxon>Pigmentiphaga</taxon>
    </lineage>
</organism>
<dbReference type="GO" id="GO:0000272">
    <property type="term" value="P:polysaccharide catabolic process"/>
    <property type="evidence" value="ECO:0007669"/>
    <property type="project" value="InterPro"/>
</dbReference>
<dbReference type="InterPro" id="IPR001547">
    <property type="entry name" value="Glyco_hydro_5"/>
</dbReference>
<dbReference type="Gene3D" id="3.20.20.80">
    <property type="entry name" value="Glycosidases"/>
    <property type="match status" value="1"/>
</dbReference>
<feature type="chain" id="PRO_5023076341" evidence="4">
    <location>
        <begin position="23"/>
        <end position="315"/>
    </location>
</feature>
<evidence type="ECO:0000256" key="1">
    <source>
        <dbReference type="ARBA" id="ARBA00022801"/>
    </source>
</evidence>
<comment type="similarity">
    <text evidence="3">Belongs to the glycosyl hydrolase 5 (cellulase A) family.</text>
</comment>
<dbReference type="Pfam" id="PF00150">
    <property type="entry name" value="Cellulase"/>
    <property type="match status" value="1"/>
</dbReference>
<evidence type="ECO:0000256" key="2">
    <source>
        <dbReference type="ARBA" id="ARBA00023295"/>
    </source>
</evidence>
<keyword evidence="4" id="KW-0732">Signal</keyword>
<sequence length="315" mass="34982">MKSLAFALLLLAAAPMSGPAYADVRPLSVANGKVLAGNAPANLAGVSLFWSNTGWGGEKFYTREIVKHLKDEWRASVIRIPVGVEQAGGYLDDPVGNLARTEAVIQAAIEQDMYVIVDWHSHEAELHEVEAADFFRQIASKYGQYRHVIYEIYNEPLQVSWDNTIKPYAERMIQVIRAEDKDNLIVVGTPGWSQDVDVASRAPINANNVAYALHFYADTHGEQQRDKAKVALQNKLPLFVTEWGSVNAHGDGQVNREQTEAWMRFLRSNDISHVSWAINDKAEGASAYLPNSMTLTPSGSLAKSIVESWDKKSRD</sequence>
<dbReference type="RefSeq" id="WP_148815581.1">
    <property type="nucleotide sequence ID" value="NZ_CP043046.1"/>
</dbReference>
<dbReference type="GO" id="GO:0004553">
    <property type="term" value="F:hydrolase activity, hydrolyzing O-glycosyl compounds"/>
    <property type="evidence" value="ECO:0007669"/>
    <property type="project" value="InterPro"/>
</dbReference>
<dbReference type="AlphaFoldDB" id="A0A5C0B1U1"/>
<dbReference type="EMBL" id="CP043046">
    <property type="protein sequence ID" value="QEI06711.1"/>
    <property type="molecule type" value="Genomic_DNA"/>
</dbReference>
<dbReference type="SUPFAM" id="SSF51445">
    <property type="entry name" value="(Trans)glycosidases"/>
    <property type="match status" value="1"/>
</dbReference>
<evidence type="ECO:0000256" key="3">
    <source>
        <dbReference type="RuleBase" id="RU361153"/>
    </source>
</evidence>
<keyword evidence="2 3" id="KW-0326">Glycosidase</keyword>
<dbReference type="InterPro" id="IPR018087">
    <property type="entry name" value="Glyco_hydro_5_CS"/>
</dbReference>
<keyword evidence="1 3" id="KW-0378">Hydrolase</keyword>
<name>A0A5C0B1U1_9BURK</name>
<gene>
    <name evidence="6" type="ORF">FXN63_13370</name>
</gene>
<feature type="signal peptide" evidence="4">
    <location>
        <begin position="1"/>
        <end position="22"/>
    </location>
</feature>
<dbReference type="OrthoDB" id="9800955at2"/>
<dbReference type="InterPro" id="IPR017853">
    <property type="entry name" value="GH"/>
</dbReference>
<proteinExistence type="inferred from homology"/>
<protein>
    <submittedName>
        <fullName evidence="6">Glycoside hydrolase family 5 protein</fullName>
    </submittedName>
</protein>
<dbReference type="Proteomes" id="UP000325161">
    <property type="component" value="Chromosome"/>
</dbReference>
<evidence type="ECO:0000256" key="4">
    <source>
        <dbReference type="SAM" id="SignalP"/>
    </source>
</evidence>
<dbReference type="KEGG" id="pacr:FXN63_13370"/>
<evidence type="ECO:0000313" key="7">
    <source>
        <dbReference type="Proteomes" id="UP000325161"/>
    </source>
</evidence>
<accession>A0A5C0B1U1</accession>
<evidence type="ECO:0000313" key="6">
    <source>
        <dbReference type="EMBL" id="QEI06711.1"/>
    </source>
</evidence>
<dbReference type="PANTHER" id="PTHR34142:SF1">
    <property type="entry name" value="GLYCOSIDE HYDROLASE FAMILY 5 DOMAIN-CONTAINING PROTEIN"/>
    <property type="match status" value="1"/>
</dbReference>
<dbReference type="PANTHER" id="PTHR34142">
    <property type="entry name" value="ENDO-BETA-1,4-GLUCANASE A"/>
    <property type="match status" value="1"/>
</dbReference>
<keyword evidence="7" id="KW-1185">Reference proteome</keyword>
<reference evidence="6 7" key="1">
    <citation type="submission" date="2019-08" db="EMBL/GenBank/DDBJ databases">
        <title>Amphibian skin-associated Pigmentiphaga: genome sequence and occurrence across geography and hosts.</title>
        <authorList>
            <person name="Bletz M.C."/>
            <person name="Bunk B."/>
            <person name="Sproeer C."/>
            <person name="Biwer P."/>
            <person name="Reiter S."/>
            <person name="Rabemananjara F.C.E."/>
            <person name="Schulz S."/>
            <person name="Overmann J."/>
            <person name="Vences M."/>
        </authorList>
    </citation>
    <scope>NUCLEOTIDE SEQUENCE [LARGE SCALE GENOMIC DNA]</scope>
    <source>
        <strain evidence="6 7">Mada1488</strain>
    </source>
</reference>
<feature type="domain" description="Glycoside hydrolase family 5" evidence="5">
    <location>
        <begin position="37"/>
        <end position="281"/>
    </location>
</feature>